<evidence type="ECO:0000256" key="6">
    <source>
        <dbReference type="PROSITE-ProRule" id="PRU00259"/>
    </source>
</evidence>
<dbReference type="SUPFAM" id="SSF48371">
    <property type="entry name" value="ARM repeat"/>
    <property type="match status" value="1"/>
</dbReference>
<dbReference type="GO" id="GO:0006606">
    <property type="term" value="P:protein import into nucleus"/>
    <property type="evidence" value="ECO:0007669"/>
    <property type="project" value="InterPro"/>
</dbReference>
<dbReference type="FunFam" id="1.20.5.690:FF:000002">
    <property type="entry name" value="Importin subunit alpha"/>
    <property type="match status" value="1"/>
</dbReference>
<dbReference type="InterPro" id="IPR024931">
    <property type="entry name" value="Importin_alpha"/>
</dbReference>
<sequence>MSLRPNARNEARRNSYKVVVDAEEGRRKREDGMIEIRKNSREENLLKKRRNVVVPEDDYDYDQALVLNFAPPEKKNHQQKENLQDLLKWISSNDISLQLEATTGFRKLLSIERDPPVDEVIESGVVPWLVKFLTRDDHPELQFQAASALTNIASGTTDQTRALIDYGAVPIFVKLLISSPVDNVRELAVWALGNVAEDCSRFRDFVKGNSEPDFGQIKPVLPVLARLIHSDDEEVSTDACRALSYLSAGSNDKIQAVIDAGVCPRLVELLLQQQHPSSSVLIPALRAVGNIVTGNNRQTQVIIDKKQALSCLLMFLTQGYPKKIEKEACWIISNITAGTEEQIQTVIEAGIISPLVQMLLNSEFKIKKEAAYAISNATCGGNNEQIKFLVSQGCVKPLCDLLAICPDPGTLFVCLEALENILKVGEAEKYIGNADNVNAFAQMIYEVGGLDKIENLQNHDNSQIYEKAVKILDTYYIEDDDDQLPYGGDPSSPPRFGFMGGQVSVPSEGFNFGS</sequence>
<evidence type="ECO:0000256" key="4">
    <source>
        <dbReference type="ARBA" id="ARBA00022927"/>
    </source>
</evidence>
<dbReference type="Pfam" id="PF16186">
    <property type="entry name" value="Arm_3"/>
    <property type="match status" value="1"/>
</dbReference>
<dbReference type="Pfam" id="PF00514">
    <property type="entry name" value="Arm"/>
    <property type="match status" value="6"/>
</dbReference>
<dbReference type="Gene3D" id="1.20.5.690">
    <property type="entry name" value="Importin-alpha, importin-beta-binding domain"/>
    <property type="match status" value="1"/>
</dbReference>
<dbReference type="PROSITE" id="PS50176">
    <property type="entry name" value="ARM_REPEAT"/>
    <property type="match status" value="3"/>
</dbReference>
<dbReference type="GO" id="GO:0005737">
    <property type="term" value="C:cytoplasm"/>
    <property type="evidence" value="ECO:0007669"/>
    <property type="project" value="InterPro"/>
</dbReference>
<protein>
    <recommendedName>
        <fullName evidence="5">Importin subunit alpha</fullName>
    </recommendedName>
</protein>
<dbReference type="InterPro" id="IPR000225">
    <property type="entry name" value="Armadillo"/>
</dbReference>
<feature type="repeat" description="ARM" evidence="6">
    <location>
        <begin position="219"/>
        <end position="261"/>
    </location>
</feature>
<evidence type="ECO:0000313" key="9">
    <source>
        <dbReference type="Proteomes" id="UP001161247"/>
    </source>
</evidence>
<evidence type="ECO:0000256" key="3">
    <source>
        <dbReference type="ARBA" id="ARBA00022737"/>
    </source>
</evidence>
<dbReference type="PANTHER" id="PTHR23316">
    <property type="entry name" value="IMPORTIN ALPHA"/>
    <property type="match status" value="1"/>
</dbReference>
<evidence type="ECO:0000256" key="2">
    <source>
        <dbReference type="ARBA" id="ARBA00022448"/>
    </source>
</evidence>
<comment type="similarity">
    <text evidence="1 5">Belongs to the importin alpha family.</text>
</comment>
<dbReference type="InterPro" id="IPR011989">
    <property type="entry name" value="ARM-like"/>
</dbReference>
<feature type="repeat" description="ARM" evidence="6">
    <location>
        <begin position="167"/>
        <end position="196"/>
    </location>
</feature>
<keyword evidence="3" id="KW-0677">Repeat</keyword>
<proteinExistence type="inferred from homology"/>
<name>A0AAV1DRA6_OLDCO</name>
<dbReference type="SMART" id="SM00185">
    <property type="entry name" value="ARM"/>
    <property type="match status" value="7"/>
</dbReference>
<dbReference type="PROSITE" id="PS51214">
    <property type="entry name" value="IBB"/>
    <property type="match status" value="1"/>
</dbReference>
<organism evidence="8 9">
    <name type="scientific">Oldenlandia corymbosa var. corymbosa</name>
    <dbReference type="NCBI Taxonomy" id="529605"/>
    <lineage>
        <taxon>Eukaryota</taxon>
        <taxon>Viridiplantae</taxon>
        <taxon>Streptophyta</taxon>
        <taxon>Embryophyta</taxon>
        <taxon>Tracheophyta</taxon>
        <taxon>Spermatophyta</taxon>
        <taxon>Magnoliopsida</taxon>
        <taxon>eudicotyledons</taxon>
        <taxon>Gunneridae</taxon>
        <taxon>Pentapetalae</taxon>
        <taxon>asterids</taxon>
        <taxon>lamiids</taxon>
        <taxon>Gentianales</taxon>
        <taxon>Rubiaceae</taxon>
        <taxon>Rubioideae</taxon>
        <taxon>Spermacoceae</taxon>
        <taxon>Hedyotis-Oldenlandia complex</taxon>
        <taxon>Oldenlandia</taxon>
    </lineage>
</organism>
<evidence type="ECO:0000256" key="1">
    <source>
        <dbReference type="ARBA" id="ARBA00010394"/>
    </source>
</evidence>
<dbReference type="Gene3D" id="1.25.10.10">
    <property type="entry name" value="Leucine-rich Repeat Variant"/>
    <property type="match status" value="1"/>
</dbReference>
<feature type="domain" description="IBB" evidence="7">
    <location>
        <begin position="1"/>
        <end position="59"/>
    </location>
</feature>
<evidence type="ECO:0000313" key="8">
    <source>
        <dbReference type="EMBL" id="CAI9109258.1"/>
    </source>
</evidence>
<dbReference type="Proteomes" id="UP001161247">
    <property type="component" value="Chromosome 6"/>
</dbReference>
<reference evidence="8" key="1">
    <citation type="submission" date="2023-03" db="EMBL/GenBank/DDBJ databases">
        <authorList>
            <person name="Julca I."/>
        </authorList>
    </citation>
    <scope>NUCLEOTIDE SEQUENCE</scope>
</reference>
<keyword evidence="4 5" id="KW-0653">Protein transport</keyword>
<keyword evidence="9" id="KW-1185">Reference proteome</keyword>
<dbReference type="InterPro" id="IPR002652">
    <property type="entry name" value="Importin-a_IBB"/>
</dbReference>
<dbReference type="PIRSF" id="PIRSF005673">
    <property type="entry name" value="Importin_alpha"/>
    <property type="match status" value="1"/>
</dbReference>
<keyword evidence="2 5" id="KW-0813">Transport</keyword>
<evidence type="ECO:0000259" key="7">
    <source>
        <dbReference type="PROSITE" id="PS51214"/>
    </source>
</evidence>
<dbReference type="InterPro" id="IPR032413">
    <property type="entry name" value="Arm_3"/>
</dbReference>
<dbReference type="AlphaFoldDB" id="A0AAV1DRA6"/>
<evidence type="ECO:0000256" key="5">
    <source>
        <dbReference type="PIRNR" id="PIRNR005673"/>
    </source>
</evidence>
<dbReference type="InterPro" id="IPR016024">
    <property type="entry name" value="ARM-type_fold"/>
</dbReference>
<dbReference type="GO" id="GO:0061608">
    <property type="term" value="F:nuclear import signal receptor activity"/>
    <property type="evidence" value="ECO:0007669"/>
    <property type="project" value="InterPro"/>
</dbReference>
<dbReference type="EMBL" id="OX459123">
    <property type="protein sequence ID" value="CAI9109258.1"/>
    <property type="molecule type" value="Genomic_DNA"/>
</dbReference>
<dbReference type="Pfam" id="PF01749">
    <property type="entry name" value="IBB"/>
    <property type="match status" value="1"/>
</dbReference>
<gene>
    <name evidence="8" type="ORF">OLC1_LOCUS17196</name>
</gene>
<accession>A0AAV1DRA6</accession>
<feature type="repeat" description="ARM" evidence="6">
    <location>
        <begin position="124"/>
        <end position="167"/>
    </location>
</feature>
<dbReference type="InterPro" id="IPR036975">
    <property type="entry name" value="Importin-a_IBB_sf"/>
</dbReference>